<evidence type="ECO:0000256" key="2">
    <source>
        <dbReference type="ARBA" id="ARBA00012729"/>
    </source>
</evidence>
<accession>A0A0B8N150</accession>
<dbReference type="AlphaFoldDB" id="A0A0B8N150"/>
<dbReference type="InterPro" id="IPR050314">
    <property type="entry name" value="Glycosyl_Hydrlase_18"/>
</dbReference>
<evidence type="ECO:0000313" key="4">
    <source>
        <dbReference type="EMBL" id="GAM40244.1"/>
    </source>
</evidence>
<dbReference type="PANTHER" id="PTHR11177">
    <property type="entry name" value="CHITINASE"/>
    <property type="match status" value="1"/>
</dbReference>
<evidence type="ECO:0000256" key="1">
    <source>
        <dbReference type="ARBA" id="ARBA00008682"/>
    </source>
</evidence>
<dbReference type="Proteomes" id="UP000053095">
    <property type="component" value="Unassembled WGS sequence"/>
</dbReference>
<keyword evidence="5" id="KW-1185">Reference proteome</keyword>
<dbReference type="PANTHER" id="PTHR11177:SF333">
    <property type="entry name" value="CHITINASE"/>
    <property type="match status" value="1"/>
</dbReference>
<comment type="similarity">
    <text evidence="1">Belongs to the glycosyl hydrolase 18 family. Chitinase class V subfamily.</text>
</comment>
<organism evidence="4 5">
    <name type="scientific">Talaromyces pinophilus</name>
    <name type="common">Penicillium pinophilum</name>
    <dbReference type="NCBI Taxonomy" id="128442"/>
    <lineage>
        <taxon>Eukaryota</taxon>
        <taxon>Fungi</taxon>
        <taxon>Dikarya</taxon>
        <taxon>Ascomycota</taxon>
        <taxon>Pezizomycotina</taxon>
        <taxon>Eurotiomycetes</taxon>
        <taxon>Eurotiomycetidae</taxon>
        <taxon>Eurotiales</taxon>
        <taxon>Trichocomaceae</taxon>
        <taxon>Talaromyces</taxon>
        <taxon>Talaromyces sect. Talaromyces</taxon>
    </lineage>
</organism>
<gene>
    <name evidence="4" type="ORF">TCE0_038r12439</name>
</gene>
<dbReference type="InterPro" id="IPR017853">
    <property type="entry name" value="GH"/>
</dbReference>
<reference evidence="5" key="1">
    <citation type="journal article" date="2015" name="Genome Announc.">
        <title>Draft genome sequence of Talaromyces cellulolyticus strain Y-94, a source of lignocellulosic biomass-degrading enzymes.</title>
        <authorList>
            <person name="Fujii T."/>
            <person name="Koike H."/>
            <person name="Sawayama S."/>
            <person name="Yano S."/>
            <person name="Inoue H."/>
        </authorList>
    </citation>
    <scope>NUCLEOTIDE SEQUENCE [LARGE SCALE GENOMIC DNA]</scope>
    <source>
        <strain evidence="5">Y-94</strain>
    </source>
</reference>
<protein>
    <recommendedName>
        <fullName evidence="2">chitinase</fullName>
        <ecNumber evidence="2">3.2.1.14</ecNumber>
    </recommendedName>
</protein>
<dbReference type="EMBL" id="DF933834">
    <property type="protein sequence ID" value="GAM40244.1"/>
    <property type="molecule type" value="Genomic_DNA"/>
</dbReference>
<dbReference type="GO" id="GO:0008843">
    <property type="term" value="F:endochitinase activity"/>
    <property type="evidence" value="ECO:0007669"/>
    <property type="project" value="UniProtKB-EC"/>
</dbReference>
<proteinExistence type="inferred from homology"/>
<dbReference type="Pfam" id="PF00704">
    <property type="entry name" value="Glyco_hydro_18"/>
    <property type="match status" value="1"/>
</dbReference>
<sequence length="417" mass="45840">MTEITLDFDLLWRNNVPPQKVVMGLAFYGRGFTVFSTSCTEPGCTFSSGSLPGNCSQTSSMLMNSEIKNIMALRGIESSLDQDAEVKILTWDDQWTTYDGASSFKLKTDFARSECLGGVMVWAVSHDDSSGTFSRSLSDTTIRPFTSLAGYHSDGGPSANIIVYEQHPQSEHVIELQVIPQFFQTITAGNLVSGSPIHYNPVPFEFFATAGQIPGSLGAINLPFLANVRASPIGQSTAQSPAERVMYPLGATKNAADFYLLRSKFNGVKASIFKNSENIVDNMDIYTADLTNPSIALKGLRDVIAVWAYLNDPPVTQSVVNVANNVRAQLAITAQRWPLQPSGFPIDLVNAWDEWFPDMLIHQAERSSLWIEDQITAMRRSWQGQTGNTKAFADGALYSLEVQRLRYVSAFAITLSL</sequence>
<dbReference type="InterPro" id="IPR001223">
    <property type="entry name" value="Glyco_hydro18_cat"/>
</dbReference>
<dbReference type="EC" id="3.2.1.14" evidence="2"/>
<name>A0A0B8N150_TALPI</name>
<dbReference type="SUPFAM" id="SSF54556">
    <property type="entry name" value="Chitinase insertion domain"/>
    <property type="match status" value="1"/>
</dbReference>
<dbReference type="InterPro" id="IPR029070">
    <property type="entry name" value="Chitinase_insertion_sf"/>
</dbReference>
<evidence type="ECO:0000259" key="3">
    <source>
        <dbReference type="PROSITE" id="PS51910"/>
    </source>
</evidence>
<evidence type="ECO:0000313" key="5">
    <source>
        <dbReference type="Proteomes" id="UP000053095"/>
    </source>
</evidence>
<feature type="domain" description="GH18" evidence="3">
    <location>
        <begin position="1"/>
        <end position="148"/>
    </location>
</feature>
<dbReference type="PROSITE" id="PS51910">
    <property type="entry name" value="GH18_2"/>
    <property type="match status" value="1"/>
</dbReference>
<dbReference type="Gene3D" id="3.20.20.80">
    <property type="entry name" value="Glycosidases"/>
    <property type="match status" value="1"/>
</dbReference>
<dbReference type="Gene3D" id="3.10.50.10">
    <property type="match status" value="1"/>
</dbReference>
<dbReference type="SUPFAM" id="SSF51445">
    <property type="entry name" value="(Trans)glycosidases"/>
    <property type="match status" value="1"/>
</dbReference>
<dbReference type="GO" id="GO:0005975">
    <property type="term" value="P:carbohydrate metabolic process"/>
    <property type="evidence" value="ECO:0007669"/>
    <property type="project" value="InterPro"/>
</dbReference>